<gene>
    <name evidence="11" type="ORF">CTOB1V02_LOCUS2260</name>
</gene>
<dbReference type="InterPro" id="IPR006680">
    <property type="entry name" value="Amidohydro-rel"/>
</dbReference>
<comment type="cofactor">
    <cofactor evidence="1">
        <name>Zn(2+)</name>
        <dbReference type="ChEBI" id="CHEBI:29105"/>
    </cofactor>
</comment>
<dbReference type="CDD" id="cd01314">
    <property type="entry name" value="D-HYD"/>
    <property type="match status" value="1"/>
</dbReference>
<feature type="compositionally biased region" description="Low complexity" evidence="9">
    <location>
        <begin position="533"/>
        <end position="543"/>
    </location>
</feature>
<dbReference type="GO" id="GO:0004157">
    <property type="term" value="F:dihydropyrimidinase activity"/>
    <property type="evidence" value="ECO:0007669"/>
    <property type="project" value="UniProtKB-EC"/>
</dbReference>
<dbReference type="Gene3D" id="3.20.20.140">
    <property type="entry name" value="Metal-dependent hydrolases"/>
    <property type="match status" value="1"/>
</dbReference>
<keyword evidence="4" id="KW-0479">Metal-binding</keyword>
<evidence type="ECO:0000256" key="4">
    <source>
        <dbReference type="ARBA" id="ARBA00022723"/>
    </source>
</evidence>
<evidence type="ECO:0000313" key="11">
    <source>
        <dbReference type="EMBL" id="CAD7224293.1"/>
    </source>
</evidence>
<keyword evidence="6" id="KW-0862">Zinc</keyword>
<evidence type="ECO:0000256" key="1">
    <source>
        <dbReference type="ARBA" id="ARBA00001947"/>
    </source>
</evidence>
<dbReference type="InterPro" id="IPR011059">
    <property type="entry name" value="Metal-dep_hydrolase_composite"/>
</dbReference>
<proteinExistence type="inferred from homology"/>
<dbReference type="FunFam" id="3.20.20.140:FF:000001">
    <property type="entry name" value="Dihydropyrimidinase like 3"/>
    <property type="match status" value="1"/>
</dbReference>
<dbReference type="EC" id="3.5.2.2" evidence="8"/>
<name>A0A7R8W3R8_9CRUS</name>
<comment type="similarity">
    <text evidence="2">Belongs to the metallo-dependent hydrolases superfamily. Hydantoinase/dihydropyrimidinase family.</text>
</comment>
<feature type="region of interest" description="Disordered" evidence="9">
    <location>
        <begin position="493"/>
        <end position="598"/>
    </location>
</feature>
<evidence type="ECO:0000256" key="2">
    <source>
        <dbReference type="ARBA" id="ARBA00008829"/>
    </source>
</evidence>
<dbReference type="InterPro" id="IPR032466">
    <property type="entry name" value="Metal_Hydrolase"/>
</dbReference>
<evidence type="ECO:0000256" key="9">
    <source>
        <dbReference type="SAM" id="MobiDB-lite"/>
    </source>
</evidence>
<keyword evidence="5" id="KW-0378">Hydrolase</keyword>
<dbReference type="AlphaFoldDB" id="A0A7R8W3R8"/>
<evidence type="ECO:0000256" key="7">
    <source>
        <dbReference type="ARBA" id="ARBA00036696"/>
    </source>
</evidence>
<accession>A0A7R8W3R8</accession>
<dbReference type="InterPro" id="IPR011778">
    <property type="entry name" value="Hydantoinase/dihydroPyrase"/>
</dbReference>
<organism evidence="11">
    <name type="scientific">Cyprideis torosa</name>
    <dbReference type="NCBI Taxonomy" id="163714"/>
    <lineage>
        <taxon>Eukaryota</taxon>
        <taxon>Metazoa</taxon>
        <taxon>Ecdysozoa</taxon>
        <taxon>Arthropoda</taxon>
        <taxon>Crustacea</taxon>
        <taxon>Oligostraca</taxon>
        <taxon>Ostracoda</taxon>
        <taxon>Podocopa</taxon>
        <taxon>Podocopida</taxon>
        <taxon>Cytherocopina</taxon>
        <taxon>Cytheroidea</taxon>
        <taxon>Cytherideidae</taxon>
        <taxon>Cyprideis</taxon>
    </lineage>
</organism>
<dbReference type="PANTHER" id="PTHR11647:SF1">
    <property type="entry name" value="COLLAPSIN RESPONSE MEDIATOR PROTEIN"/>
    <property type="match status" value="1"/>
</dbReference>
<dbReference type="GO" id="GO:0005829">
    <property type="term" value="C:cytosol"/>
    <property type="evidence" value="ECO:0007669"/>
    <property type="project" value="TreeGrafter"/>
</dbReference>
<reference evidence="11" key="1">
    <citation type="submission" date="2020-11" db="EMBL/GenBank/DDBJ databases">
        <authorList>
            <person name="Tran Van P."/>
        </authorList>
    </citation>
    <scope>NUCLEOTIDE SEQUENCE</scope>
</reference>
<feature type="domain" description="Amidohydrolase-related" evidence="10">
    <location>
        <begin position="372"/>
        <end position="455"/>
    </location>
</feature>
<feature type="compositionally biased region" description="Basic and acidic residues" evidence="9">
    <location>
        <begin position="544"/>
        <end position="555"/>
    </location>
</feature>
<protein>
    <recommendedName>
        <fullName evidence="8">dihydropyrimidinase</fullName>
        <ecNumber evidence="8">3.5.2.2</ecNumber>
    </recommendedName>
</protein>
<comment type="catalytic activity">
    <reaction evidence="7">
        <text>5,6-dihydrouracil + H2O = 3-(carbamoylamino)propanoate + H(+)</text>
        <dbReference type="Rhea" id="RHEA:16121"/>
        <dbReference type="ChEBI" id="CHEBI:11892"/>
        <dbReference type="ChEBI" id="CHEBI:15377"/>
        <dbReference type="ChEBI" id="CHEBI:15378"/>
        <dbReference type="ChEBI" id="CHEBI:15901"/>
        <dbReference type="EC" id="3.5.2.2"/>
    </reaction>
</comment>
<dbReference type="GO" id="GO:0046872">
    <property type="term" value="F:metal ion binding"/>
    <property type="evidence" value="ECO:0007669"/>
    <property type="project" value="UniProtKB-KW"/>
</dbReference>
<dbReference type="PANTHER" id="PTHR11647">
    <property type="entry name" value="HYDRANTOINASE/DIHYDROPYRIMIDINASE FAMILY MEMBER"/>
    <property type="match status" value="1"/>
</dbReference>
<dbReference type="Pfam" id="PF01979">
    <property type="entry name" value="Amidohydro_1"/>
    <property type="match status" value="1"/>
</dbReference>
<evidence type="ECO:0000259" key="10">
    <source>
        <dbReference type="Pfam" id="PF01979"/>
    </source>
</evidence>
<evidence type="ECO:0000256" key="6">
    <source>
        <dbReference type="ARBA" id="ARBA00022833"/>
    </source>
</evidence>
<dbReference type="GO" id="GO:0006208">
    <property type="term" value="P:pyrimidine nucleobase catabolic process"/>
    <property type="evidence" value="ECO:0007669"/>
    <property type="project" value="TreeGrafter"/>
</dbReference>
<evidence type="ECO:0000256" key="3">
    <source>
        <dbReference type="ARBA" id="ARBA00011881"/>
    </source>
</evidence>
<dbReference type="OrthoDB" id="10258955at2759"/>
<dbReference type="SUPFAM" id="SSF51556">
    <property type="entry name" value="Metallo-dependent hydrolases"/>
    <property type="match status" value="1"/>
</dbReference>
<dbReference type="NCBIfam" id="TIGR02033">
    <property type="entry name" value="D-hydantoinase"/>
    <property type="match status" value="1"/>
</dbReference>
<evidence type="ECO:0000256" key="5">
    <source>
        <dbReference type="ARBA" id="ARBA00022801"/>
    </source>
</evidence>
<sequence length="598" mass="65196">MGTGRASGTDEPVKIWIKNGTVVNDDTMLEADVFIEGGLIKQVGTNLTIPRDVVPIDAQGKYVIPGGIDTTTRFQEPYFDTVSVDDFYTGTRAALAGGTTMVMGVVVPETSENLLDAYDTWRRWADGAVCCDYALHVTLPDWSSETIEDINELVRNRGVNSFLMTMGLKTSRQQFSDVALYDALEAIRNHGALAQIHPENLDIVYENCKKLLAIGITSPEAHVLSRSEDVEFEAVQRAIMIASQVQCPLYIPQVTSRSAANAIVEAGRRGKTVIGEVMAAALGTDGTHYWNRNWRHAAAHVVNPPLRPDPLTPGHLLNILSCGSFNGIGIVGSGHCTFNESQKRMGELDFTKIPKGVNGVEDRMSIVWEKGVNSGKLDPMKFVAVTSTNAAKVFNIYPKKGRIGVGSDADIVIWDPAKTRTISARNHQQAADFNIFEGIVCHGSPSHVIANGKVVFDEGGIHVLRGTGKFIPLRTESPAVYWRIRAREGFRHDPLGPCISLPVDTSQQPRPTSRRSSKVEPAFPTPSGGGGSRSRMSSQSSRQSEPEEPPREKTPVRRISQEPQTPSPHSPQQEEAPRRLSSTRVQQPPGGKSSISFG</sequence>
<evidence type="ECO:0000256" key="8">
    <source>
        <dbReference type="ARBA" id="ARBA00039113"/>
    </source>
</evidence>
<comment type="subunit">
    <text evidence="3">Homotetramer.</text>
</comment>
<dbReference type="EMBL" id="OB660343">
    <property type="protein sequence ID" value="CAD7224293.1"/>
    <property type="molecule type" value="Genomic_DNA"/>
</dbReference>
<dbReference type="InterPro" id="IPR050378">
    <property type="entry name" value="Metallo-dep_Hydrolases_sf"/>
</dbReference>
<dbReference type="SUPFAM" id="SSF51338">
    <property type="entry name" value="Composite domain of metallo-dependent hydrolases"/>
    <property type="match status" value="2"/>
</dbReference>
<dbReference type="Gene3D" id="2.30.40.10">
    <property type="entry name" value="Urease, subunit C, domain 1"/>
    <property type="match status" value="1"/>
</dbReference>